<dbReference type="OrthoDB" id="434972at2759"/>
<keyword evidence="4 5" id="KW-0472">Membrane</keyword>
<feature type="transmembrane region" description="Helical" evidence="5">
    <location>
        <begin position="177"/>
        <end position="196"/>
    </location>
</feature>
<dbReference type="AlphaFoldDB" id="A0A8K0WPC2"/>
<name>A0A8K0WPC2_9HYPO</name>
<reference evidence="6" key="1">
    <citation type="journal article" date="2021" name="Nat. Commun.">
        <title>Genetic determinants of endophytism in the Arabidopsis root mycobiome.</title>
        <authorList>
            <person name="Mesny F."/>
            <person name="Miyauchi S."/>
            <person name="Thiergart T."/>
            <person name="Pickel B."/>
            <person name="Atanasova L."/>
            <person name="Karlsson M."/>
            <person name="Huettel B."/>
            <person name="Barry K.W."/>
            <person name="Haridas S."/>
            <person name="Chen C."/>
            <person name="Bauer D."/>
            <person name="Andreopoulos W."/>
            <person name="Pangilinan J."/>
            <person name="LaButti K."/>
            <person name="Riley R."/>
            <person name="Lipzen A."/>
            <person name="Clum A."/>
            <person name="Drula E."/>
            <person name="Henrissat B."/>
            <person name="Kohler A."/>
            <person name="Grigoriev I.V."/>
            <person name="Martin F.M."/>
            <person name="Hacquard S."/>
        </authorList>
    </citation>
    <scope>NUCLEOTIDE SEQUENCE</scope>
    <source>
        <strain evidence="6">MPI-CAGE-CH-0235</strain>
    </source>
</reference>
<evidence type="ECO:0000313" key="6">
    <source>
        <dbReference type="EMBL" id="KAH7313890.1"/>
    </source>
</evidence>
<sequence length="326" mass="36079">MLQGKLSEHMELKEAMPADPMVERPPYHGFFRLFYHVKTVFLFTKSDYKTILLPQATFAISAAVSGAQLTTTWSEDGGGGLDAVRLAQMLAWIWVNLLVEDIANQRLEDAIAEDQINKPWRPLPAGRLTPEEARDWLMASIVMSVAVSAAMGALTPTLSLLPMVWMYNDLHGSSSGFLIRNILNGCGLMNFSWGSLHVLAGGELLPRGVAWIAMTGSIVMTTIHAQDLPDQEGDKARGRRTIPLTLGQRAARWSLVVTVLFWSLAAPVFWGASLQGGGGCWWVSVPAVGSAMVWLAVQRWGQEWDEVVWKLWCLWMAMIYALPVLV</sequence>
<gene>
    <name evidence="6" type="ORF">B0I35DRAFT_513472</name>
</gene>
<dbReference type="InterPro" id="IPR050475">
    <property type="entry name" value="Prenyltransferase_related"/>
</dbReference>
<dbReference type="GO" id="GO:0016020">
    <property type="term" value="C:membrane"/>
    <property type="evidence" value="ECO:0007669"/>
    <property type="project" value="UniProtKB-SubCell"/>
</dbReference>
<feature type="transmembrane region" description="Helical" evidence="5">
    <location>
        <begin position="276"/>
        <end position="295"/>
    </location>
</feature>
<evidence type="ECO:0000256" key="5">
    <source>
        <dbReference type="SAM" id="Phobius"/>
    </source>
</evidence>
<dbReference type="Gene3D" id="1.10.357.140">
    <property type="entry name" value="UbiA prenyltransferase"/>
    <property type="match status" value="1"/>
</dbReference>
<evidence type="ECO:0000256" key="3">
    <source>
        <dbReference type="ARBA" id="ARBA00022989"/>
    </source>
</evidence>
<evidence type="ECO:0000313" key="7">
    <source>
        <dbReference type="Proteomes" id="UP000813444"/>
    </source>
</evidence>
<accession>A0A8K0WPC2</accession>
<keyword evidence="7" id="KW-1185">Reference proteome</keyword>
<feature type="transmembrane region" description="Helical" evidence="5">
    <location>
        <begin position="136"/>
        <end position="165"/>
    </location>
</feature>
<evidence type="ECO:0000256" key="2">
    <source>
        <dbReference type="ARBA" id="ARBA00022692"/>
    </source>
</evidence>
<feature type="transmembrane region" description="Helical" evidence="5">
    <location>
        <begin position="208"/>
        <end position="229"/>
    </location>
</feature>
<dbReference type="PANTHER" id="PTHR42723:SF1">
    <property type="entry name" value="CHLOROPHYLL SYNTHASE, CHLOROPLASTIC"/>
    <property type="match status" value="1"/>
</dbReference>
<dbReference type="InterPro" id="IPR044878">
    <property type="entry name" value="UbiA_sf"/>
</dbReference>
<dbReference type="CDD" id="cd13965">
    <property type="entry name" value="PT_UbiA_3"/>
    <property type="match status" value="1"/>
</dbReference>
<keyword evidence="2 5" id="KW-0812">Transmembrane</keyword>
<evidence type="ECO:0000256" key="1">
    <source>
        <dbReference type="ARBA" id="ARBA00004141"/>
    </source>
</evidence>
<keyword evidence="3 5" id="KW-1133">Transmembrane helix</keyword>
<dbReference type="GO" id="GO:0016765">
    <property type="term" value="F:transferase activity, transferring alkyl or aryl (other than methyl) groups"/>
    <property type="evidence" value="ECO:0007669"/>
    <property type="project" value="InterPro"/>
</dbReference>
<protein>
    <submittedName>
        <fullName evidence="6">UbiA prenyltransferase family</fullName>
    </submittedName>
</protein>
<proteinExistence type="predicted"/>
<feature type="transmembrane region" description="Helical" evidence="5">
    <location>
        <begin position="250"/>
        <end position="270"/>
    </location>
</feature>
<dbReference type="Proteomes" id="UP000813444">
    <property type="component" value="Unassembled WGS sequence"/>
</dbReference>
<organism evidence="6 7">
    <name type="scientific">Stachybotrys elegans</name>
    <dbReference type="NCBI Taxonomy" id="80388"/>
    <lineage>
        <taxon>Eukaryota</taxon>
        <taxon>Fungi</taxon>
        <taxon>Dikarya</taxon>
        <taxon>Ascomycota</taxon>
        <taxon>Pezizomycotina</taxon>
        <taxon>Sordariomycetes</taxon>
        <taxon>Hypocreomycetidae</taxon>
        <taxon>Hypocreales</taxon>
        <taxon>Stachybotryaceae</taxon>
        <taxon>Stachybotrys</taxon>
    </lineage>
</organism>
<dbReference type="InterPro" id="IPR000537">
    <property type="entry name" value="UbiA_prenyltransferase"/>
</dbReference>
<dbReference type="EMBL" id="JAGPNK010000009">
    <property type="protein sequence ID" value="KAH7313890.1"/>
    <property type="molecule type" value="Genomic_DNA"/>
</dbReference>
<comment type="subcellular location">
    <subcellularLocation>
        <location evidence="1">Membrane</location>
        <topology evidence="1">Multi-pass membrane protein</topology>
    </subcellularLocation>
</comment>
<evidence type="ECO:0000256" key="4">
    <source>
        <dbReference type="ARBA" id="ARBA00023136"/>
    </source>
</evidence>
<comment type="caution">
    <text evidence="6">The sequence shown here is derived from an EMBL/GenBank/DDBJ whole genome shotgun (WGS) entry which is preliminary data.</text>
</comment>
<dbReference type="Pfam" id="PF01040">
    <property type="entry name" value="UbiA"/>
    <property type="match status" value="1"/>
</dbReference>
<dbReference type="PANTHER" id="PTHR42723">
    <property type="entry name" value="CHLOROPHYLL SYNTHASE"/>
    <property type="match status" value="1"/>
</dbReference>
<feature type="transmembrane region" description="Helical" evidence="5">
    <location>
        <begin position="307"/>
        <end position="325"/>
    </location>
</feature>